<dbReference type="FunFam" id="2.170.130.10:FF:000008">
    <property type="entry name" value="SusC/RagA family TonB-linked outer membrane protein"/>
    <property type="match status" value="1"/>
</dbReference>
<dbReference type="InterPro" id="IPR039426">
    <property type="entry name" value="TonB-dep_rcpt-like"/>
</dbReference>
<dbReference type="GO" id="GO:0044718">
    <property type="term" value="P:siderophore transmembrane transport"/>
    <property type="evidence" value="ECO:0007669"/>
    <property type="project" value="TreeGrafter"/>
</dbReference>
<accession>K1RQW0</accession>
<dbReference type="Gene3D" id="2.170.130.10">
    <property type="entry name" value="TonB-dependent receptor, plug domain"/>
    <property type="match status" value="1"/>
</dbReference>
<dbReference type="SUPFAM" id="SSF56935">
    <property type="entry name" value="Porins"/>
    <property type="match status" value="1"/>
</dbReference>
<feature type="non-terminal residue" evidence="3">
    <location>
        <position position="240"/>
    </location>
</feature>
<dbReference type="AlphaFoldDB" id="K1RQW0"/>
<comment type="caution">
    <text evidence="3">The sequence shown here is derived from an EMBL/GenBank/DDBJ whole genome shotgun (WGS) entry which is preliminary data.</text>
</comment>
<keyword evidence="1" id="KW-0732">Signal</keyword>
<dbReference type="PROSITE" id="PS52016">
    <property type="entry name" value="TONB_DEPENDENT_REC_3"/>
    <property type="match status" value="1"/>
</dbReference>
<keyword evidence="3" id="KW-0675">Receptor</keyword>
<evidence type="ECO:0000313" key="3">
    <source>
        <dbReference type="EMBL" id="EKC47773.1"/>
    </source>
</evidence>
<name>K1RQW0_9ZZZZ</name>
<dbReference type="InterPro" id="IPR037066">
    <property type="entry name" value="Plug_dom_sf"/>
</dbReference>
<dbReference type="PANTHER" id="PTHR30069">
    <property type="entry name" value="TONB-DEPENDENT OUTER MEMBRANE RECEPTOR"/>
    <property type="match status" value="1"/>
</dbReference>
<dbReference type="Pfam" id="PF07715">
    <property type="entry name" value="Plug"/>
    <property type="match status" value="1"/>
</dbReference>
<dbReference type="EMBL" id="AJWZ01010676">
    <property type="protein sequence ID" value="EKC47773.1"/>
    <property type="molecule type" value="Genomic_DNA"/>
</dbReference>
<feature type="domain" description="TonB-dependent receptor plug" evidence="2">
    <location>
        <begin position="38"/>
        <end position="145"/>
    </location>
</feature>
<sequence length="240" mass="25986">MLIKQLKIEGGNFYKIVLSEDTETLEEVVVVGYGTQKKSDLTGSVMQVKSKDITSVTANNPIQALQGRVTGVSVVTNSRPGKSPTLRIRGNGSISAGNDPLYVVDGFPLMNGSLNEINANDIASIEVLKDASATAIYGSRGSNGVIMITTKTGGKDSKNLSFNANYGFQMPGRLIETMSHDQFIDYINSAYMNSKGMTVYNDENPAPNIHTDWQREAIYSCKPVQDYAMSLDGTSGDTQY</sequence>
<dbReference type="InterPro" id="IPR012910">
    <property type="entry name" value="Plug_dom"/>
</dbReference>
<reference evidence="3" key="1">
    <citation type="journal article" date="2013" name="Environ. Microbiol.">
        <title>Microbiota from the distal guts of lean and obese adolescents exhibit partial functional redundancy besides clear differences in community structure.</title>
        <authorList>
            <person name="Ferrer M."/>
            <person name="Ruiz A."/>
            <person name="Lanza F."/>
            <person name="Haange S.B."/>
            <person name="Oberbach A."/>
            <person name="Till H."/>
            <person name="Bargiela R."/>
            <person name="Campoy C."/>
            <person name="Segura M.T."/>
            <person name="Richter M."/>
            <person name="von Bergen M."/>
            <person name="Seifert J."/>
            <person name="Suarez A."/>
        </authorList>
    </citation>
    <scope>NUCLEOTIDE SEQUENCE</scope>
</reference>
<dbReference type="NCBIfam" id="TIGR04057">
    <property type="entry name" value="SusC_RagA_signa"/>
    <property type="match status" value="1"/>
</dbReference>
<proteinExistence type="predicted"/>
<organism evidence="3">
    <name type="scientific">human gut metagenome</name>
    <dbReference type="NCBI Taxonomy" id="408170"/>
    <lineage>
        <taxon>unclassified sequences</taxon>
        <taxon>metagenomes</taxon>
        <taxon>organismal metagenomes</taxon>
    </lineage>
</organism>
<dbReference type="PANTHER" id="PTHR30069:SF29">
    <property type="entry name" value="HEMOGLOBIN AND HEMOGLOBIN-HAPTOGLOBIN-BINDING PROTEIN 1-RELATED"/>
    <property type="match status" value="1"/>
</dbReference>
<dbReference type="InterPro" id="IPR023997">
    <property type="entry name" value="TonB-dep_OMP_SusC/RagA_CS"/>
</dbReference>
<gene>
    <name evidence="3" type="ORF">OBE_15531</name>
</gene>
<dbReference type="GO" id="GO:0015344">
    <property type="term" value="F:siderophore uptake transmembrane transporter activity"/>
    <property type="evidence" value="ECO:0007669"/>
    <property type="project" value="TreeGrafter"/>
</dbReference>
<evidence type="ECO:0000259" key="2">
    <source>
        <dbReference type="Pfam" id="PF07715"/>
    </source>
</evidence>
<protein>
    <submittedName>
        <fullName evidence="3">Protein containing TonB-dependent receptor, plug domain protein</fullName>
    </submittedName>
</protein>
<evidence type="ECO:0000256" key="1">
    <source>
        <dbReference type="ARBA" id="ARBA00022729"/>
    </source>
</evidence>